<proteinExistence type="predicted"/>
<feature type="domain" description="Polysaccharide pyruvyl transferase" evidence="1">
    <location>
        <begin position="29"/>
        <end position="217"/>
    </location>
</feature>
<dbReference type="Proteomes" id="UP001501170">
    <property type="component" value="Unassembled WGS sequence"/>
</dbReference>
<dbReference type="Pfam" id="PF04230">
    <property type="entry name" value="PS_pyruv_trans"/>
    <property type="match status" value="1"/>
</dbReference>
<organism evidence="2 3">
    <name type="scientific">Gordonia cholesterolivorans</name>
    <dbReference type="NCBI Taxonomy" id="559625"/>
    <lineage>
        <taxon>Bacteria</taxon>
        <taxon>Bacillati</taxon>
        <taxon>Actinomycetota</taxon>
        <taxon>Actinomycetes</taxon>
        <taxon>Mycobacteriales</taxon>
        <taxon>Gordoniaceae</taxon>
        <taxon>Gordonia</taxon>
    </lineage>
</organism>
<comment type="caution">
    <text evidence="2">The sequence shown here is derived from an EMBL/GenBank/DDBJ whole genome shotgun (WGS) entry which is preliminary data.</text>
</comment>
<evidence type="ECO:0000313" key="2">
    <source>
        <dbReference type="EMBL" id="GAA2382964.1"/>
    </source>
</evidence>
<dbReference type="EMBL" id="BAAARB010000012">
    <property type="protein sequence ID" value="GAA2382964.1"/>
    <property type="molecule type" value="Genomic_DNA"/>
</dbReference>
<name>A0ABN3HKZ8_9ACTN</name>
<protein>
    <recommendedName>
        <fullName evidence="1">Polysaccharide pyruvyl transferase domain-containing protein</fullName>
    </recommendedName>
</protein>
<evidence type="ECO:0000313" key="3">
    <source>
        <dbReference type="Proteomes" id="UP001501170"/>
    </source>
</evidence>
<dbReference type="InterPro" id="IPR007345">
    <property type="entry name" value="Polysacch_pyruvyl_Trfase"/>
</dbReference>
<accession>A0ABN3HKZ8</accession>
<dbReference type="RefSeq" id="WP_062367698.1">
    <property type="nucleotide sequence ID" value="NZ_BAAARB010000012.1"/>
</dbReference>
<sequence length="395" mass="41097">MSVLNLLASRLPVGAREVVYLVSVAGFPNLGDELIAEAWLRHLAARRPAAVVVVDSPRPGQAALLLQHANPAAVFVDTLWRRVFAPGDGHRSDPVDDLHRSAGSDPGARLLLRAGTVHIVGGGFLNGLWPHHLALVSAVAVVTRSTGGRAVASGAGLTPGFAGPDAEDFRAAIDGFDVFDVRDAPSAEYLGPVRGASFTGDDAWLSAAVARPEPGPPEEAGVVVCAQGDLTDDFSWRGDRGVTAVARFIEATLDEWAVAGPEVVIAECNPGIDAVVANRLGARLDGAERLSFQQVWASGLPTGRGRTWVSTRFHPHLIAASAGDSGVAVIAKPDYYGTKHASLSEAGSAWTVVGPDCDVPPRPCAGGFSPAAVATNRSRKAALAHRLYPPGTGLR</sequence>
<reference evidence="2 3" key="1">
    <citation type="journal article" date="2019" name="Int. J. Syst. Evol. Microbiol.">
        <title>The Global Catalogue of Microorganisms (GCM) 10K type strain sequencing project: providing services to taxonomists for standard genome sequencing and annotation.</title>
        <authorList>
            <consortium name="The Broad Institute Genomics Platform"/>
            <consortium name="The Broad Institute Genome Sequencing Center for Infectious Disease"/>
            <person name="Wu L."/>
            <person name="Ma J."/>
        </authorList>
    </citation>
    <scope>NUCLEOTIDE SEQUENCE [LARGE SCALE GENOMIC DNA]</scope>
    <source>
        <strain evidence="2 3">JCM 16227</strain>
    </source>
</reference>
<gene>
    <name evidence="2" type="ORF">GCM10009855_23910</name>
</gene>
<evidence type="ECO:0000259" key="1">
    <source>
        <dbReference type="Pfam" id="PF04230"/>
    </source>
</evidence>
<keyword evidence="3" id="KW-1185">Reference proteome</keyword>